<reference evidence="7 8" key="1">
    <citation type="submission" date="2013-12" db="EMBL/GenBank/DDBJ databases">
        <authorList>
            <person name="Stott M."/>
        </authorList>
    </citation>
    <scope>NUCLEOTIDE SEQUENCE [LARGE SCALE GENOMIC DNA]</scope>
    <source>
        <strain evidence="7 8">K22</strain>
    </source>
</reference>
<protein>
    <submittedName>
        <fullName evidence="7">Predicted dehydrogenase</fullName>
    </submittedName>
</protein>
<dbReference type="RefSeq" id="WP_041973942.1">
    <property type="nucleotide sequence ID" value="NZ_CBXV010000002.1"/>
</dbReference>
<dbReference type="SMART" id="SM00829">
    <property type="entry name" value="PKS_ER"/>
    <property type="match status" value="1"/>
</dbReference>
<reference evidence="7 8" key="2">
    <citation type="submission" date="2015-01" db="EMBL/GenBank/DDBJ databases">
        <title>Complete genome sequence of Pyrinomonas methylaliphatogenes type strain K22T.</title>
        <authorList>
            <person name="Lee K.C.Y."/>
            <person name="Power J.F."/>
            <person name="Dunfield P.F."/>
            <person name="Morgan X.C."/>
            <person name="Huttenhower C."/>
            <person name="Stott M.B."/>
        </authorList>
    </citation>
    <scope>NUCLEOTIDE SEQUENCE [LARGE SCALE GENOMIC DNA]</scope>
    <source>
        <strain evidence="7 8">K22</strain>
    </source>
</reference>
<dbReference type="SUPFAM" id="SSF51735">
    <property type="entry name" value="NAD(P)-binding Rossmann-fold domains"/>
    <property type="match status" value="2"/>
</dbReference>
<keyword evidence="3" id="KW-0479">Metal-binding</keyword>
<dbReference type="STRING" id="454194.PYK22_00457"/>
<dbReference type="Gene3D" id="3.90.180.10">
    <property type="entry name" value="Medium-chain alcohol dehydrogenases, catalytic domain"/>
    <property type="match status" value="2"/>
</dbReference>
<keyword evidence="5" id="KW-0560">Oxidoreductase</keyword>
<dbReference type="Gene3D" id="3.30.360.10">
    <property type="entry name" value="Dihydrodipicolinate Reductase, domain 2"/>
    <property type="match status" value="1"/>
</dbReference>
<dbReference type="GO" id="GO:0000166">
    <property type="term" value="F:nucleotide binding"/>
    <property type="evidence" value="ECO:0007669"/>
    <property type="project" value="InterPro"/>
</dbReference>
<dbReference type="Pfam" id="PF22725">
    <property type="entry name" value="GFO_IDH_MocA_C3"/>
    <property type="match status" value="1"/>
</dbReference>
<evidence type="ECO:0000256" key="4">
    <source>
        <dbReference type="ARBA" id="ARBA00022833"/>
    </source>
</evidence>
<keyword evidence="4" id="KW-0862">Zinc</keyword>
<dbReference type="CDD" id="cd08255">
    <property type="entry name" value="2-desacetyl-2-hydroxyethyl_bacteriochlorophyllide_like"/>
    <property type="match status" value="1"/>
</dbReference>
<dbReference type="InterPro" id="IPR013149">
    <property type="entry name" value="ADH-like_C"/>
</dbReference>
<dbReference type="EMBL" id="CBXV010000002">
    <property type="protein sequence ID" value="CDM64463.1"/>
    <property type="molecule type" value="Genomic_DNA"/>
</dbReference>
<organism evidence="7 8">
    <name type="scientific">Pyrinomonas methylaliphatogenes</name>
    <dbReference type="NCBI Taxonomy" id="454194"/>
    <lineage>
        <taxon>Bacteria</taxon>
        <taxon>Pseudomonadati</taxon>
        <taxon>Acidobacteriota</taxon>
        <taxon>Blastocatellia</taxon>
        <taxon>Blastocatellales</taxon>
        <taxon>Pyrinomonadaceae</taxon>
        <taxon>Pyrinomonas</taxon>
    </lineage>
</organism>
<sequence length="716" mass="78636">MKQVLQDPKEKRVRVVDVPPPVAQRGRVLVRTAASLISAGTERMTVEMGQKGLLGKARERPDLVRQVIQRAKNEGLLNTLRVVRARLSSSTALGYSAAGTVIAVGEEVAGISVGDRVACAGAGFASHAEIISVPKNLCARVPSGVSMEHAAFGTLGAIALQGVRLAEPTLGEAVVVIGLGLLGQLTVQLLKANGCRVFGIDLDERKVELARSLGADEAAVMNAETRRAVMDWSRGRGADAVLVTAATSSNEPIEFAGEIARLRGRIIAVGLVGMNVPRKVYYEKELSLIVSRSYGPGRYDPEYEERGHDYPFAYVRWTEGRNLEAFLDLAAEGRVKLDPLITHRFKIEEAEEAYRLITGERGEPYLGVVLLYDETRPVETRIEIAKRKVTTGTGRVRVGLIGAGNYARSLLLPALKAAGVEFQAVATASGISARDVAEKYGFRYCVAGADEILDDDDVDLIVIATRHDLHAELAKRALERGRHVFVEKPLALSDEELDQLLATAMRSAGNLAVGFNRRFSPLAREAKEFFKARREPLSILYRVNAGRIPREHWTQDAREGGGRIIGEVCHFIDLMQFLTGARPVRVYAEEIESRNHEIVCEDSIFVTVRFADGSNGCIAYLAEGDRALPKERLEIFGEGRAFVLDDFRAASAYHRGRERKIRLRNQDKGQFEEAKALYAMVAEGAPPPIPLAELEATTRATFRIRDSLRLRRPIEL</sequence>
<dbReference type="Proteomes" id="UP000031518">
    <property type="component" value="Unassembled WGS sequence"/>
</dbReference>
<dbReference type="InterPro" id="IPR011032">
    <property type="entry name" value="GroES-like_sf"/>
</dbReference>
<dbReference type="PANTHER" id="PTHR43350:SF19">
    <property type="entry name" value="D-GULOSIDE 3-DEHYDROGENASE"/>
    <property type="match status" value="1"/>
</dbReference>
<evidence type="ECO:0000256" key="5">
    <source>
        <dbReference type="ARBA" id="ARBA00023002"/>
    </source>
</evidence>
<dbReference type="InterPro" id="IPR013154">
    <property type="entry name" value="ADH-like_N"/>
</dbReference>
<dbReference type="Gene3D" id="3.40.50.720">
    <property type="entry name" value="NAD(P)-binding Rossmann-like Domain"/>
    <property type="match status" value="2"/>
</dbReference>
<dbReference type="OrthoDB" id="9815825at2"/>
<dbReference type="Pfam" id="PF00107">
    <property type="entry name" value="ADH_zinc_N"/>
    <property type="match status" value="1"/>
</dbReference>
<gene>
    <name evidence="7" type="ORF">PYK22_00457</name>
</gene>
<proteinExistence type="inferred from homology"/>
<evidence type="ECO:0000313" key="8">
    <source>
        <dbReference type="Proteomes" id="UP000031518"/>
    </source>
</evidence>
<dbReference type="SUPFAM" id="SSF55347">
    <property type="entry name" value="Glyceraldehyde-3-phosphate dehydrogenase-like, C-terminal domain"/>
    <property type="match status" value="1"/>
</dbReference>
<accession>A0A0B6WTB5</accession>
<dbReference type="GO" id="GO:0016491">
    <property type="term" value="F:oxidoreductase activity"/>
    <property type="evidence" value="ECO:0007669"/>
    <property type="project" value="UniProtKB-KW"/>
</dbReference>
<dbReference type="Pfam" id="PF08240">
    <property type="entry name" value="ADH_N"/>
    <property type="match status" value="1"/>
</dbReference>
<feature type="domain" description="Enoyl reductase (ER)" evidence="6">
    <location>
        <begin position="75"/>
        <end position="362"/>
    </location>
</feature>
<dbReference type="Pfam" id="PF01408">
    <property type="entry name" value="GFO_IDH_MocA"/>
    <property type="match status" value="1"/>
</dbReference>
<dbReference type="InterPro" id="IPR055170">
    <property type="entry name" value="GFO_IDH_MocA-like_dom"/>
</dbReference>
<dbReference type="AlphaFoldDB" id="A0A0B6WTB5"/>
<dbReference type="InterPro" id="IPR036291">
    <property type="entry name" value="NAD(P)-bd_dom_sf"/>
</dbReference>
<evidence type="ECO:0000313" key="7">
    <source>
        <dbReference type="EMBL" id="CDM64463.1"/>
    </source>
</evidence>
<dbReference type="GO" id="GO:0046872">
    <property type="term" value="F:metal ion binding"/>
    <property type="evidence" value="ECO:0007669"/>
    <property type="project" value="UniProtKB-KW"/>
</dbReference>
<comment type="similarity">
    <text evidence="2">Belongs to the zinc-containing alcohol dehydrogenase family.</text>
</comment>
<evidence type="ECO:0000256" key="3">
    <source>
        <dbReference type="ARBA" id="ARBA00022723"/>
    </source>
</evidence>
<evidence type="ECO:0000256" key="1">
    <source>
        <dbReference type="ARBA" id="ARBA00001947"/>
    </source>
</evidence>
<name>A0A0B6WTB5_9BACT</name>
<dbReference type="PANTHER" id="PTHR43350">
    <property type="entry name" value="NAD-DEPENDENT ALCOHOL DEHYDROGENASE"/>
    <property type="match status" value="1"/>
</dbReference>
<evidence type="ECO:0000256" key="2">
    <source>
        <dbReference type="ARBA" id="ARBA00008072"/>
    </source>
</evidence>
<dbReference type="SUPFAM" id="SSF50129">
    <property type="entry name" value="GroES-like"/>
    <property type="match status" value="1"/>
</dbReference>
<dbReference type="InterPro" id="IPR020843">
    <property type="entry name" value="ER"/>
</dbReference>
<evidence type="ECO:0000259" key="6">
    <source>
        <dbReference type="SMART" id="SM00829"/>
    </source>
</evidence>
<keyword evidence="8" id="KW-1185">Reference proteome</keyword>
<comment type="cofactor">
    <cofactor evidence="1">
        <name>Zn(2+)</name>
        <dbReference type="ChEBI" id="CHEBI:29105"/>
    </cofactor>
</comment>
<dbReference type="InterPro" id="IPR000683">
    <property type="entry name" value="Gfo/Idh/MocA-like_OxRdtase_N"/>
</dbReference>